<dbReference type="Proteomes" id="UP000253934">
    <property type="component" value="Unassembled WGS sequence"/>
</dbReference>
<dbReference type="Pfam" id="PF00005">
    <property type="entry name" value="ABC_tran"/>
    <property type="match status" value="1"/>
</dbReference>
<evidence type="ECO:0000259" key="3">
    <source>
        <dbReference type="PROSITE" id="PS50893"/>
    </source>
</evidence>
<organism evidence="4 5">
    <name type="scientific">Spirobacillus cienkowskii</name>
    <dbReference type="NCBI Taxonomy" id="495820"/>
    <lineage>
        <taxon>Bacteria</taxon>
        <taxon>Pseudomonadati</taxon>
        <taxon>Bdellovibrionota</taxon>
        <taxon>Oligoflexia</taxon>
        <taxon>Silvanigrellales</taxon>
        <taxon>Spirobacillus</taxon>
    </lineage>
</organism>
<dbReference type="PANTHER" id="PTHR43423:SF1">
    <property type="entry name" value="ABC TRANSPORTER I FAMILY MEMBER 17"/>
    <property type="match status" value="1"/>
</dbReference>
<dbReference type="AlphaFoldDB" id="A0A369KZQ4"/>
<keyword evidence="1" id="KW-0547">Nucleotide-binding</keyword>
<dbReference type="GO" id="GO:0016887">
    <property type="term" value="F:ATP hydrolysis activity"/>
    <property type="evidence" value="ECO:0007669"/>
    <property type="project" value="InterPro"/>
</dbReference>
<comment type="caution">
    <text evidence="4">The sequence shown here is derived from an EMBL/GenBank/DDBJ whole genome shotgun (WGS) entry which is preliminary data.</text>
</comment>
<keyword evidence="5" id="KW-1185">Reference proteome</keyword>
<feature type="domain" description="ABC transporter" evidence="3">
    <location>
        <begin position="31"/>
        <end position="281"/>
    </location>
</feature>
<dbReference type="InterPro" id="IPR027417">
    <property type="entry name" value="P-loop_NTPase"/>
</dbReference>
<evidence type="ECO:0000313" key="5">
    <source>
        <dbReference type="Proteomes" id="UP000253934"/>
    </source>
</evidence>
<protein>
    <submittedName>
        <fullName evidence="4">ATP-binding cassette domain-containing protein</fullName>
    </submittedName>
</protein>
<evidence type="ECO:0000256" key="2">
    <source>
        <dbReference type="ARBA" id="ARBA00022840"/>
    </source>
</evidence>
<dbReference type="PROSITE" id="PS50893">
    <property type="entry name" value="ABC_TRANSPORTER_2"/>
    <property type="match status" value="1"/>
</dbReference>
<dbReference type="InterPro" id="IPR003593">
    <property type="entry name" value="AAA+_ATPase"/>
</dbReference>
<dbReference type="EMBL" id="QOVW01000004">
    <property type="protein sequence ID" value="RDB37223.1"/>
    <property type="molecule type" value="Genomic_DNA"/>
</dbReference>
<evidence type="ECO:0000256" key="1">
    <source>
        <dbReference type="ARBA" id="ARBA00022741"/>
    </source>
</evidence>
<dbReference type="Gene3D" id="3.40.50.300">
    <property type="entry name" value="P-loop containing nucleotide triphosphate hydrolases"/>
    <property type="match status" value="1"/>
</dbReference>
<keyword evidence="2 4" id="KW-0067">ATP-binding</keyword>
<dbReference type="SMART" id="SM00382">
    <property type="entry name" value="AAA"/>
    <property type="match status" value="1"/>
</dbReference>
<dbReference type="InterPro" id="IPR003439">
    <property type="entry name" value="ABC_transporter-like_ATP-bd"/>
</dbReference>
<sequence length="287" mass="31696">MSCGSILSTTLLFILGVFLEEVFGNKPNPVISFADYSLSVGFVSPIRNLSFIINEGESVAIIGPTGSGKSLLLSVIAQLIWEIDNKFLLNSFKQTGEIKILGAVFSDKKPNSNVLKLIYSQVALVSEKSAWLPVSIAENFAISQNLVGAKEILSFHELIDNLPISQHNKAMIASLAELLPSQVELPFLQQLAIIRALIRKPKVFLLDDAFLRMDPVLLKQTENLILNMSTNTTLVWATNDLYQASRVTDWTLFMQHGTAVEYTQTAQFFTNPTTQAAENFIAGRDDV</sequence>
<reference evidence="4" key="1">
    <citation type="submission" date="2018-04" db="EMBL/GenBank/DDBJ databases">
        <title>Draft genome sequence of the Candidatus Spirobacillus cienkowskii, a pathogen of freshwater Daphnia species, reconstructed from hemolymph metagenomic reads.</title>
        <authorList>
            <person name="Bresciani L."/>
            <person name="Lemos L.N."/>
            <person name="Wale N."/>
            <person name="Lin J.Y."/>
            <person name="Fernandes G.R."/>
            <person name="Duffy M.A."/>
            <person name="Rodrigues J.M."/>
        </authorList>
    </citation>
    <scope>NUCLEOTIDE SEQUENCE [LARGE SCALE GENOMIC DNA]</scope>
    <source>
        <strain evidence="4">Binning01</strain>
    </source>
</reference>
<dbReference type="GO" id="GO:0005524">
    <property type="term" value="F:ATP binding"/>
    <property type="evidence" value="ECO:0007669"/>
    <property type="project" value="UniProtKB-KW"/>
</dbReference>
<accession>A0A369KZQ4</accession>
<name>A0A369KZQ4_9BACT</name>
<proteinExistence type="predicted"/>
<gene>
    <name evidence="4" type="ORF">DCC88_00905</name>
</gene>
<dbReference type="PANTHER" id="PTHR43423">
    <property type="entry name" value="ABC TRANSPORTER I FAMILY MEMBER 17"/>
    <property type="match status" value="1"/>
</dbReference>
<dbReference type="SUPFAM" id="SSF52540">
    <property type="entry name" value="P-loop containing nucleoside triphosphate hydrolases"/>
    <property type="match status" value="1"/>
</dbReference>
<evidence type="ECO:0000313" key="4">
    <source>
        <dbReference type="EMBL" id="RDB37223.1"/>
    </source>
</evidence>